<evidence type="ECO:0000259" key="14">
    <source>
        <dbReference type="PROSITE" id="PS01124"/>
    </source>
</evidence>
<keyword evidence="13" id="KW-0234">DNA repair</keyword>
<keyword evidence="11" id="KW-0010">Activator</keyword>
<dbReference type="GO" id="GO:0043565">
    <property type="term" value="F:sequence-specific DNA binding"/>
    <property type="evidence" value="ECO:0007669"/>
    <property type="project" value="InterPro"/>
</dbReference>
<evidence type="ECO:0000256" key="6">
    <source>
        <dbReference type="ARBA" id="ARBA00022723"/>
    </source>
</evidence>
<evidence type="ECO:0000256" key="3">
    <source>
        <dbReference type="ARBA" id="ARBA00012000"/>
    </source>
</evidence>
<dbReference type="SUPFAM" id="SSF46689">
    <property type="entry name" value="Homeodomain-like"/>
    <property type="match status" value="1"/>
</dbReference>
<dbReference type="RefSeq" id="WP_146318500.1">
    <property type="nucleotide sequence ID" value="NZ_VCQV01000025.1"/>
</dbReference>
<dbReference type="Pfam" id="PF02805">
    <property type="entry name" value="Ada_Zn_binding"/>
    <property type="match status" value="1"/>
</dbReference>
<dbReference type="InterPro" id="IPR010316">
    <property type="entry name" value="AlkA_N"/>
</dbReference>
<dbReference type="Gene3D" id="1.10.1670.10">
    <property type="entry name" value="Helix-hairpin-Helix base-excision DNA repair enzymes (C-terminal)"/>
    <property type="match status" value="1"/>
</dbReference>
<evidence type="ECO:0000256" key="12">
    <source>
        <dbReference type="ARBA" id="ARBA00023163"/>
    </source>
</evidence>
<dbReference type="InterPro" id="IPR018060">
    <property type="entry name" value="HTH_AraC"/>
</dbReference>
<dbReference type="GO" id="GO:0032131">
    <property type="term" value="F:alkylated DNA binding"/>
    <property type="evidence" value="ECO:0007669"/>
    <property type="project" value="TreeGrafter"/>
</dbReference>
<dbReference type="Gene3D" id="1.10.340.30">
    <property type="entry name" value="Hypothetical protein, domain 2"/>
    <property type="match status" value="1"/>
</dbReference>
<dbReference type="SUPFAM" id="SSF55945">
    <property type="entry name" value="TATA-box binding protein-like"/>
    <property type="match status" value="1"/>
</dbReference>
<keyword evidence="8" id="KW-0862">Zinc</keyword>
<keyword evidence="9" id="KW-0805">Transcription regulation</keyword>
<dbReference type="Gene3D" id="3.40.10.10">
    <property type="entry name" value="DNA Methylphosphotriester Repair Domain"/>
    <property type="match status" value="1"/>
</dbReference>
<evidence type="ECO:0000256" key="5">
    <source>
        <dbReference type="ARBA" id="ARBA00022679"/>
    </source>
</evidence>
<dbReference type="GO" id="GO:0008270">
    <property type="term" value="F:zinc ion binding"/>
    <property type="evidence" value="ECO:0007669"/>
    <property type="project" value="InterPro"/>
</dbReference>
<protein>
    <recommendedName>
        <fullName evidence="3">DNA-3-methyladenine glycosylase II</fullName>
        <ecNumber evidence="3">3.2.2.21</ecNumber>
    </recommendedName>
</protein>
<dbReference type="Proteomes" id="UP000320244">
    <property type="component" value="Unassembled WGS sequence"/>
</dbReference>
<comment type="caution">
    <text evidence="15">The sequence shown here is derived from an EMBL/GenBank/DDBJ whole genome shotgun (WGS) entry which is preliminary data.</text>
</comment>
<keyword evidence="4" id="KW-0489">Methyltransferase</keyword>
<dbReference type="FunFam" id="3.30.310.20:FF:000001">
    <property type="entry name" value="DNA-3-methyladenine glycosylase 2"/>
    <property type="match status" value="1"/>
</dbReference>
<dbReference type="Pfam" id="PF12833">
    <property type="entry name" value="HTH_18"/>
    <property type="match status" value="1"/>
</dbReference>
<dbReference type="Gene3D" id="1.10.10.60">
    <property type="entry name" value="Homeodomain-like"/>
    <property type="match status" value="1"/>
</dbReference>
<dbReference type="GO" id="GO:0003700">
    <property type="term" value="F:DNA-binding transcription factor activity"/>
    <property type="evidence" value="ECO:0007669"/>
    <property type="project" value="InterPro"/>
</dbReference>
<dbReference type="FunFam" id="3.40.10.10:FF:000001">
    <property type="entry name" value="DNA-3-methyladenine glycosylase 2"/>
    <property type="match status" value="1"/>
</dbReference>
<keyword evidence="5" id="KW-0808">Transferase</keyword>
<proteinExistence type="predicted"/>
<dbReference type="Gene3D" id="3.30.310.20">
    <property type="entry name" value="DNA-3-methyladenine glycosylase AlkA, N-terminal domain"/>
    <property type="match status" value="1"/>
</dbReference>
<dbReference type="InterPro" id="IPR009057">
    <property type="entry name" value="Homeodomain-like_sf"/>
</dbReference>
<dbReference type="InterPro" id="IPR003265">
    <property type="entry name" value="HhH-GPD_domain"/>
</dbReference>
<evidence type="ECO:0000256" key="11">
    <source>
        <dbReference type="ARBA" id="ARBA00023159"/>
    </source>
</evidence>
<dbReference type="GO" id="GO:0006285">
    <property type="term" value="P:base-excision repair, AP site formation"/>
    <property type="evidence" value="ECO:0007669"/>
    <property type="project" value="TreeGrafter"/>
</dbReference>
<gene>
    <name evidence="15" type="ORF">FGL98_16660</name>
</gene>
<evidence type="ECO:0000256" key="4">
    <source>
        <dbReference type="ARBA" id="ARBA00022603"/>
    </source>
</evidence>
<evidence type="ECO:0000256" key="8">
    <source>
        <dbReference type="ARBA" id="ARBA00022833"/>
    </source>
</evidence>
<dbReference type="GO" id="GO:0005737">
    <property type="term" value="C:cytoplasm"/>
    <property type="evidence" value="ECO:0007669"/>
    <property type="project" value="TreeGrafter"/>
</dbReference>
<evidence type="ECO:0000256" key="9">
    <source>
        <dbReference type="ARBA" id="ARBA00023015"/>
    </source>
</evidence>
<accession>A0A563DX06</accession>
<dbReference type="GO" id="GO:0032993">
    <property type="term" value="C:protein-DNA complex"/>
    <property type="evidence" value="ECO:0007669"/>
    <property type="project" value="TreeGrafter"/>
</dbReference>
<evidence type="ECO:0000313" key="15">
    <source>
        <dbReference type="EMBL" id="TWP34735.1"/>
    </source>
</evidence>
<dbReference type="EMBL" id="VCQV01000025">
    <property type="protein sequence ID" value="TWP34735.1"/>
    <property type="molecule type" value="Genomic_DNA"/>
</dbReference>
<dbReference type="Pfam" id="PF06029">
    <property type="entry name" value="AlkA_N"/>
    <property type="match status" value="1"/>
</dbReference>
<comment type="cofactor">
    <cofactor evidence="2">
        <name>Zn(2+)</name>
        <dbReference type="ChEBI" id="CHEBI:29105"/>
    </cofactor>
</comment>
<dbReference type="OrthoDB" id="9811249at2"/>
<organism evidence="15 16">
    <name type="scientific">Leekyejoonella antrihumi</name>
    <dbReference type="NCBI Taxonomy" id="1660198"/>
    <lineage>
        <taxon>Bacteria</taxon>
        <taxon>Bacillati</taxon>
        <taxon>Actinomycetota</taxon>
        <taxon>Actinomycetes</taxon>
        <taxon>Micrococcales</taxon>
        <taxon>Dermacoccaceae</taxon>
        <taxon>Leekyejoonella</taxon>
    </lineage>
</organism>
<keyword evidence="6" id="KW-0479">Metal-binding</keyword>
<evidence type="ECO:0000256" key="2">
    <source>
        <dbReference type="ARBA" id="ARBA00001947"/>
    </source>
</evidence>
<dbReference type="PANTHER" id="PTHR43003">
    <property type="entry name" value="DNA-3-METHYLADENINE GLYCOSYLASE"/>
    <property type="match status" value="1"/>
</dbReference>
<dbReference type="SUPFAM" id="SSF57884">
    <property type="entry name" value="Ada DNA repair protein, N-terminal domain (N-Ada 10)"/>
    <property type="match status" value="1"/>
</dbReference>
<dbReference type="SMART" id="SM00342">
    <property type="entry name" value="HTH_ARAC"/>
    <property type="match status" value="1"/>
</dbReference>
<comment type="catalytic activity">
    <reaction evidence="1">
        <text>Hydrolysis of alkylated DNA, releasing 3-methyladenine, 3-methylguanine, 7-methylguanine and 7-methyladenine.</text>
        <dbReference type="EC" id="3.2.2.21"/>
    </reaction>
</comment>
<dbReference type="GO" id="GO:0008725">
    <property type="term" value="F:DNA-3-methyladenine glycosylase activity"/>
    <property type="evidence" value="ECO:0007669"/>
    <property type="project" value="TreeGrafter"/>
</dbReference>
<dbReference type="SMART" id="SM00478">
    <property type="entry name" value="ENDO3c"/>
    <property type="match status" value="1"/>
</dbReference>
<evidence type="ECO:0000256" key="7">
    <source>
        <dbReference type="ARBA" id="ARBA00022763"/>
    </source>
</evidence>
<dbReference type="InterPro" id="IPR004026">
    <property type="entry name" value="Ada_DNA_repair_Zn-bd"/>
</dbReference>
<dbReference type="PANTHER" id="PTHR43003:SF13">
    <property type="entry name" value="DNA-3-METHYLADENINE GLYCOSYLASE 2"/>
    <property type="match status" value="1"/>
</dbReference>
<evidence type="ECO:0000256" key="1">
    <source>
        <dbReference type="ARBA" id="ARBA00000086"/>
    </source>
</evidence>
<reference evidence="15 16" key="1">
    <citation type="submission" date="2019-05" db="EMBL/GenBank/DDBJ databases">
        <authorList>
            <person name="Lee S.D."/>
        </authorList>
    </citation>
    <scope>NUCLEOTIDE SEQUENCE [LARGE SCALE GENOMIC DNA]</scope>
    <source>
        <strain evidence="15 16">C5-26</strain>
    </source>
</reference>
<dbReference type="SMART" id="SM01009">
    <property type="entry name" value="AlkA_N"/>
    <property type="match status" value="1"/>
</dbReference>
<keyword evidence="16" id="KW-1185">Reference proteome</keyword>
<evidence type="ECO:0000313" key="16">
    <source>
        <dbReference type="Proteomes" id="UP000320244"/>
    </source>
</evidence>
<reference evidence="15 16" key="2">
    <citation type="submission" date="2019-08" db="EMBL/GenBank/DDBJ databases">
        <title>Jejuicoccus antrihumi gen. nov., sp. nov., a new member of the family Dermacoccaceae isolated from a cave.</title>
        <authorList>
            <person name="Schumann P."/>
            <person name="Kim I.S."/>
        </authorList>
    </citation>
    <scope>NUCLEOTIDE SEQUENCE [LARGE SCALE GENOMIC DNA]</scope>
    <source>
        <strain evidence="15 16">C5-26</strain>
    </source>
</reference>
<evidence type="ECO:0000256" key="13">
    <source>
        <dbReference type="ARBA" id="ARBA00023204"/>
    </source>
</evidence>
<dbReference type="EC" id="3.2.2.21" evidence="3"/>
<dbReference type="InterPro" id="IPR035451">
    <property type="entry name" value="Ada-like_dom_sf"/>
</dbReference>
<feature type="domain" description="HTH araC/xylS-type" evidence="14">
    <location>
        <begin position="85"/>
        <end position="183"/>
    </location>
</feature>
<keyword evidence="7" id="KW-0227">DNA damage</keyword>
<dbReference type="PROSITE" id="PS01124">
    <property type="entry name" value="HTH_ARAC_FAMILY_2"/>
    <property type="match status" value="1"/>
</dbReference>
<dbReference type="SUPFAM" id="SSF48150">
    <property type="entry name" value="DNA-glycosylase"/>
    <property type="match status" value="1"/>
</dbReference>
<name>A0A563DX06_9MICO</name>
<dbReference type="CDD" id="cd00056">
    <property type="entry name" value="ENDO3c"/>
    <property type="match status" value="1"/>
</dbReference>
<dbReference type="InterPro" id="IPR051912">
    <property type="entry name" value="Alkylbase_DNA_Glycosylase/TA"/>
</dbReference>
<sequence length="498" mass="54494">MNDDVRLRAIRAKDARFDGWFIVAVRTTRIYCRPSCPARTPHPKNVTFLPSAAAAQAAGYRACKRCRPDASPGSPEWSTRADLVARAMRLIADGVVDREGVNGLAARLGYSTRQIERQVRAQLGAGPLALARAQRAQTARTLVETTGLPLTEVAYAAGFGSVRAFNKMVREVFGLTPGELRRRAPGHRSTRDTVQHDGWQQLRLRLPFRRPLCPDNLFGHLAATAVPGVEEWRAGAYRRTLRLPHGPGVVAVKARADHIQARLWLTDLRDLTTAVNRCRHLLDLDADPQAIDEQLGADPVLAAMVRAAPGRRVPRTTDGEEFAVRLVLGQQISTRAARTHAGRLADAYGTPIDDPDGGLSRLFPPPEVLVDATDESLAMPQSRRRTVRALCTALAQQEIDLSPGADWATTRDRLLRLPGVGPWTVEGVAMRVQGDPDAFLATDLGVRRALDALHLPGSAAGRAEITGRWSPWRAYAVQHLWAMGDHEINRIPTGDTPS</sequence>
<dbReference type="InterPro" id="IPR011257">
    <property type="entry name" value="DNA_glycosylase"/>
</dbReference>
<keyword evidence="10" id="KW-0238">DNA-binding</keyword>
<dbReference type="AlphaFoldDB" id="A0A563DX06"/>
<dbReference type="GO" id="GO:0008168">
    <property type="term" value="F:methyltransferase activity"/>
    <property type="evidence" value="ECO:0007669"/>
    <property type="project" value="UniProtKB-KW"/>
</dbReference>
<keyword evidence="12" id="KW-0804">Transcription</keyword>
<dbReference type="GO" id="GO:0032259">
    <property type="term" value="P:methylation"/>
    <property type="evidence" value="ECO:0007669"/>
    <property type="project" value="UniProtKB-KW"/>
</dbReference>
<dbReference type="PROSITE" id="PS00041">
    <property type="entry name" value="HTH_ARAC_FAMILY_1"/>
    <property type="match status" value="1"/>
</dbReference>
<dbReference type="GO" id="GO:0006307">
    <property type="term" value="P:DNA alkylation repair"/>
    <property type="evidence" value="ECO:0007669"/>
    <property type="project" value="TreeGrafter"/>
</dbReference>
<dbReference type="InterPro" id="IPR023170">
    <property type="entry name" value="HhH_base_excis_C"/>
</dbReference>
<dbReference type="InterPro" id="IPR018062">
    <property type="entry name" value="HTH_AraC-typ_CS"/>
</dbReference>
<evidence type="ECO:0000256" key="10">
    <source>
        <dbReference type="ARBA" id="ARBA00023125"/>
    </source>
</evidence>
<dbReference type="InterPro" id="IPR037046">
    <property type="entry name" value="AlkA_N_sf"/>
</dbReference>
<dbReference type="GO" id="GO:0043916">
    <property type="term" value="F:DNA-7-methylguanine glycosylase activity"/>
    <property type="evidence" value="ECO:0007669"/>
    <property type="project" value="TreeGrafter"/>
</dbReference>